<evidence type="ECO:0000313" key="5">
    <source>
        <dbReference type="Proteomes" id="UP000693952"/>
    </source>
</evidence>
<dbReference type="SUPFAM" id="SSF46689">
    <property type="entry name" value="Homeodomain-like"/>
    <property type="match status" value="1"/>
</dbReference>
<protein>
    <submittedName>
        <fullName evidence="4">CerR family C-terminal domain-containing protein</fullName>
    </submittedName>
</protein>
<dbReference type="Pfam" id="PF17939">
    <property type="entry name" value="TetR_C_30"/>
    <property type="match status" value="1"/>
</dbReference>
<evidence type="ECO:0000259" key="3">
    <source>
        <dbReference type="PROSITE" id="PS50977"/>
    </source>
</evidence>
<reference evidence="4" key="1">
    <citation type="submission" date="2021-06" db="EMBL/GenBank/DDBJ databases">
        <title>Updating the genus Pseudomonas: Description of 43 new species and partition of the Pseudomonas putida group.</title>
        <authorList>
            <person name="Girard L."/>
            <person name="Lood C."/>
            <person name="Vandamme P."/>
            <person name="Rokni-Zadeh H."/>
            <person name="van Noort V."/>
            <person name="Hofte M."/>
            <person name="Lavigne R."/>
            <person name="De Mot R."/>
        </authorList>
    </citation>
    <scope>NUCLEOTIDE SEQUENCE</scope>
    <source>
        <strain evidence="4">CMR12a</strain>
    </source>
</reference>
<feature type="DNA-binding region" description="H-T-H motif" evidence="2">
    <location>
        <begin position="36"/>
        <end position="55"/>
    </location>
</feature>
<dbReference type="PROSITE" id="PS50977">
    <property type="entry name" value="HTH_TETR_2"/>
    <property type="match status" value="1"/>
</dbReference>
<keyword evidence="5" id="KW-1185">Reference proteome</keyword>
<dbReference type="InterPro" id="IPR009057">
    <property type="entry name" value="Homeodomain-like_sf"/>
</dbReference>
<dbReference type="RefSeq" id="WP_124347580.1">
    <property type="nucleotide sequence ID" value="NZ_CP027706.1"/>
</dbReference>
<name>A0ABX8MJF1_9PSED</name>
<dbReference type="InterPro" id="IPR041586">
    <property type="entry name" value="PsrA_TetR_C"/>
</dbReference>
<accession>A0ABX8MJF1</accession>
<dbReference type="Gene3D" id="1.10.357.10">
    <property type="entry name" value="Tetracycline Repressor, domain 2"/>
    <property type="match status" value="1"/>
</dbReference>
<evidence type="ECO:0000256" key="1">
    <source>
        <dbReference type="ARBA" id="ARBA00023125"/>
    </source>
</evidence>
<feature type="domain" description="HTH tetR-type" evidence="3">
    <location>
        <begin position="13"/>
        <end position="73"/>
    </location>
</feature>
<organism evidence="4 5">
    <name type="scientific">Pseudomonas sessilinigenes</name>
    <dbReference type="NCBI Taxonomy" id="658629"/>
    <lineage>
        <taxon>Bacteria</taxon>
        <taxon>Pseudomonadati</taxon>
        <taxon>Pseudomonadota</taxon>
        <taxon>Gammaproteobacteria</taxon>
        <taxon>Pseudomonadales</taxon>
        <taxon>Pseudomonadaceae</taxon>
        <taxon>Pseudomonas</taxon>
    </lineage>
</organism>
<evidence type="ECO:0000313" key="4">
    <source>
        <dbReference type="EMBL" id="QXH39453.1"/>
    </source>
</evidence>
<dbReference type="PANTHER" id="PTHR30055:SF235">
    <property type="entry name" value="TRANSCRIPTIONAL REGULATORY PROTEIN"/>
    <property type="match status" value="1"/>
</dbReference>
<gene>
    <name evidence="4" type="ORF">KSS89_25020</name>
</gene>
<keyword evidence="1 2" id="KW-0238">DNA-binding</keyword>
<dbReference type="Proteomes" id="UP000693952">
    <property type="component" value="Chromosome"/>
</dbReference>
<dbReference type="EMBL" id="CP077074">
    <property type="protein sequence ID" value="QXH39453.1"/>
    <property type="molecule type" value="Genomic_DNA"/>
</dbReference>
<dbReference type="SUPFAM" id="SSF48498">
    <property type="entry name" value="Tetracyclin repressor-like, C-terminal domain"/>
    <property type="match status" value="1"/>
</dbReference>
<dbReference type="PANTHER" id="PTHR30055">
    <property type="entry name" value="HTH-TYPE TRANSCRIPTIONAL REGULATOR RUTR"/>
    <property type="match status" value="1"/>
</dbReference>
<dbReference type="PRINTS" id="PR00455">
    <property type="entry name" value="HTHTETR"/>
</dbReference>
<dbReference type="InterPro" id="IPR036271">
    <property type="entry name" value="Tet_transcr_reg_TetR-rel_C_sf"/>
</dbReference>
<proteinExistence type="predicted"/>
<dbReference type="InterPro" id="IPR050109">
    <property type="entry name" value="HTH-type_TetR-like_transc_reg"/>
</dbReference>
<dbReference type="Pfam" id="PF00440">
    <property type="entry name" value="TetR_N"/>
    <property type="match status" value="1"/>
</dbReference>
<sequence length="217" mass="23875">MTQVPQKQEMAVVSKRESILDAAERLFAEGGYDGVSMRDIAAAANVGLPLVVYHFKTKLNLYRELFERRKSVLDARQALLRQPLQGDEDALEHIVRAFVRPVMSIQHDAAGVAYAKLVARESSDPKEAGRGIVEALFDPFAAEFIAAIRKALPDITAAAAHWAYHFAVGALVMSVFDERIERISAGEVKAMEIEVKANYLITFITAGIRATTAQSCQ</sequence>
<evidence type="ECO:0000256" key="2">
    <source>
        <dbReference type="PROSITE-ProRule" id="PRU00335"/>
    </source>
</evidence>
<dbReference type="InterPro" id="IPR001647">
    <property type="entry name" value="HTH_TetR"/>
</dbReference>